<reference evidence="2 3" key="1">
    <citation type="journal article" date="2008" name="Int. J. Syst. Evol. Microbiol.">
        <title>Neptunomonas japonica sp. nov., an Osedax japonicus symbiont-like bacterium isolated from sediment adjacent to sperm whale carcasses off Kagoshima, Japan.</title>
        <authorList>
            <person name="Miyazaki M."/>
            <person name="Nogi Y."/>
            <person name="Fujiwara Y."/>
            <person name="Kawato M."/>
            <person name="Kubokawa K."/>
            <person name="Horikoshi K."/>
        </authorList>
    </citation>
    <scope>NUCLEOTIDE SEQUENCE [LARGE SCALE GENOMIC DNA]</scope>
    <source>
        <strain evidence="2 3">JAMM 1380</strain>
    </source>
</reference>
<dbReference type="EMBL" id="AP014546">
    <property type="protein sequence ID" value="BBB29349.1"/>
    <property type="molecule type" value="Genomic_DNA"/>
</dbReference>
<dbReference type="AlphaFoldDB" id="A0A7R6PBD4"/>
<name>A0A7R6PBD4_9GAMM</name>
<dbReference type="Gene3D" id="3.40.50.10190">
    <property type="entry name" value="BRCT domain"/>
    <property type="match status" value="1"/>
</dbReference>
<keyword evidence="2" id="KW-0436">Ligase</keyword>
<protein>
    <submittedName>
        <fullName evidence="2">NAD-dependent DNA ligase</fullName>
    </submittedName>
</protein>
<evidence type="ECO:0000259" key="1">
    <source>
        <dbReference type="PROSITE" id="PS50172"/>
    </source>
</evidence>
<proteinExistence type="predicted"/>
<dbReference type="InterPro" id="IPR036420">
    <property type="entry name" value="BRCT_dom_sf"/>
</dbReference>
<dbReference type="Pfam" id="PF00533">
    <property type="entry name" value="BRCT"/>
    <property type="match status" value="1"/>
</dbReference>
<dbReference type="InterPro" id="IPR001357">
    <property type="entry name" value="BRCT_dom"/>
</dbReference>
<dbReference type="Proteomes" id="UP000595332">
    <property type="component" value="Chromosome"/>
</dbReference>
<keyword evidence="3" id="KW-1185">Reference proteome</keyword>
<dbReference type="CDD" id="cd17748">
    <property type="entry name" value="BRCT_DNA_ligase_like"/>
    <property type="match status" value="1"/>
</dbReference>
<dbReference type="SUPFAM" id="SSF52113">
    <property type="entry name" value="BRCT domain"/>
    <property type="match status" value="1"/>
</dbReference>
<feature type="domain" description="BRCT" evidence="1">
    <location>
        <begin position="122"/>
        <end position="206"/>
    </location>
</feature>
<dbReference type="KEGG" id="njp:NEJAP_1397"/>
<evidence type="ECO:0000313" key="3">
    <source>
        <dbReference type="Proteomes" id="UP000595332"/>
    </source>
</evidence>
<sequence>MNGQSATARFDASRRATRDRNEFYGICRGVIFDGNVSQLEAENLLTWMQMNTGLIESWPGNVIYEQLKIELSGGNLSKEGSAALLTLMKEATGQAQKAEGVDVTTGEVLSVAVSTALPTVHVDSIVFEESVFVLTGQFEYGTRTECEDAISDLGGRCVRSPTKKTHYLVIGELGSNDWSSTSAGRKIEKAVGMREAGHHIKIISEQNWSKFLDG</sequence>
<organism evidence="2 3">
    <name type="scientific">Neptunomonas japonica JAMM 1380</name>
    <dbReference type="NCBI Taxonomy" id="1441457"/>
    <lineage>
        <taxon>Bacteria</taxon>
        <taxon>Pseudomonadati</taxon>
        <taxon>Pseudomonadota</taxon>
        <taxon>Gammaproteobacteria</taxon>
        <taxon>Oceanospirillales</taxon>
        <taxon>Oceanospirillaceae</taxon>
        <taxon>Neptunomonas</taxon>
    </lineage>
</organism>
<dbReference type="PROSITE" id="PS50172">
    <property type="entry name" value="BRCT"/>
    <property type="match status" value="1"/>
</dbReference>
<evidence type="ECO:0000313" key="2">
    <source>
        <dbReference type="EMBL" id="BBB29349.1"/>
    </source>
</evidence>
<dbReference type="GO" id="GO:0016874">
    <property type="term" value="F:ligase activity"/>
    <property type="evidence" value="ECO:0007669"/>
    <property type="project" value="UniProtKB-KW"/>
</dbReference>
<accession>A0A7R6PBD4</accession>
<gene>
    <name evidence="2" type="ORF">NEJAP_1397</name>
</gene>